<name>A0AAF0ZWS0_SOLVR</name>
<dbReference type="GO" id="GO:0045145">
    <property type="term" value="F:single-stranded DNA 5'-3' DNA exonuclease activity"/>
    <property type="evidence" value="ECO:0007669"/>
    <property type="project" value="InterPro"/>
</dbReference>
<gene>
    <name evidence="2" type="ORF">MTR67_048722</name>
</gene>
<proteinExistence type="inferred from homology"/>
<dbReference type="PANTHER" id="PTHR14464">
    <property type="entry name" value="EXONUCLEASE V"/>
    <property type="match status" value="1"/>
</dbReference>
<accession>A0AAF0ZWS0</accession>
<evidence type="ECO:0000313" key="3">
    <source>
        <dbReference type="Proteomes" id="UP001234989"/>
    </source>
</evidence>
<organism evidence="2 3">
    <name type="scientific">Solanum verrucosum</name>
    <dbReference type="NCBI Taxonomy" id="315347"/>
    <lineage>
        <taxon>Eukaryota</taxon>
        <taxon>Viridiplantae</taxon>
        <taxon>Streptophyta</taxon>
        <taxon>Embryophyta</taxon>
        <taxon>Tracheophyta</taxon>
        <taxon>Spermatophyta</taxon>
        <taxon>Magnoliopsida</taxon>
        <taxon>eudicotyledons</taxon>
        <taxon>Gunneridae</taxon>
        <taxon>Pentapetalae</taxon>
        <taxon>asterids</taxon>
        <taxon>lamiids</taxon>
        <taxon>Solanales</taxon>
        <taxon>Solanaceae</taxon>
        <taxon>Solanoideae</taxon>
        <taxon>Solaneae</taxon>
        <taxon>Solanum</taxon>
    </lineage>
</organism>
<dbReference type="PANTHER" id="PTHR14464:SF4">
    <property type="entry name" value="EXONUCLEASE V"/>
    <property type="match status" value="1"/>
</dbReference>
<reference evidence="2" key="1">
    <citation type="submission" date="2023-08" db="EMBL/GenBank/DDBJ databases">
        <title>A de novo genome assembly of Solanum verrucosum Schlechtendal, a Mexican diploid species geographically isolated from the other diploid A-genome species in potato relatives.</title>
        <authorList>
            <person name="Hosaka K."/>
        </authorList>
    </citation>
    <scope>NUCLEOTIDE SEQUENCE</scope>
    <source>
        <tissue evidence="2">Young leaves</tissue>
    </source>
</reference>
<dbReference type="Proteomes" id="UP001234989">
    <property type="component" value="Chromosome 11"/>
</dbReference>
<comment type="similarity">
    <text evidence="1">Belongs to the EXO5 family.</text>
</comment>
<dbReference type="AlphaFoldDB" id="A0AAF0ZWS0"/>
<keyword evidence="3" id="KW-1185">Reference proteome</keyword>
<dbReference type="GO" id="GO:0005634">
    <property type="term" value="C:nucleus"/>
    <property type="evidence" value="ECO:0007669"/>
    <property type="project" value="TreeGrafter"/>
</dbReference>
<evidence type="ECO:0000313" key="2">
    <source>
        <dbReference type="EMBL" id="WMV55337.1"/>
    </source>
</evidence>
<dbReference type="GO" id="GO:0036297">
    <property type="term" value="P:interstrand cross-link repair"/>
    <property type="evidence" value="ECO:0007669"/>
    <property type="project" value="TreeGrafter"/>
</dbReference>
<sequence length="138" mass="15927">MEYTLVCGKPEKTKVMKAGSSRHEALKQEVIKKVKVRVDSAEDVWALKFFDFIVGANQLLFDGLTRELPLVGFAKVYGWWELLMRYECRKDKVTHIQCTKSDELMPFYGRLQLMCYKHLWDSLVANDFPPASSLSSSL</sequence>
<dbReference type="EMBL" id="CP133622">
    <property type="protein sequence ID" value="WMV55337.1"/>
    <property type="molecule type" value="Genomic_DNA"/>
</dbReference>
<dbReference type="InterPro" id="IPR019190">
    <property type="entry name" value="EXOV"/>
</dbReference>
<evidence type="ECO:0000256" key="1">
    <source>
        <dbReference type="ARBA" id="ARBA00009797"/>
    </source>
</evidence>
<protein>
    <submittedName>
        <fullName evidence="2">Uncharacterized protein</fullName>
    </submittedName>
</protein>
<dbReference type="Pfam" id="PF09810">
    <property type="entry name" value="Exo5"/>
    <property type="match status" value="1"/>
</dbReference>